<evidence type="ECO:0000313" key="4">
    <source>
        <dbReference type="Proteomes" id="UP000305730"/>
    </source>
</evidence>
<gene>
    <name evidence="3" type="ORF">CWB96_14040</name>
    <name evidence="2" type="ORF">CWB97_02830</name>
</gene>
<dbReference type="OrthoDB" id="6291832at2"/>
<evidence type="ECO:0008006" key="6">
    <source>
        <dbReference type="Google" id="ProtNLM"/>
    </source>
</evidence>
<keyword evidence="1" id="KW-0732">Signal</keyword>
<feature type="chain" id="PRO_5024302008" description="Outer membrane protein beta-barrel domain-containing protein" evidence="1">
    <location>
        <begin position="26"/>
        <end position="210"/>
    </location>
</feature>
<evidence type="ECO:0000313" key="5">
    <source>
        <dbReference type="Proteomes" id="UP000307706"/>
    </source>
</evidence>
<dbReference type="EMBL" id="PNCL01000075">
    <property type="protein sequence ID" value="TMP57091.1"/>
    <property type="molecule type" value="Genomic_DNA"/>
</dbReference>
<feature type="signal peptide" evidence="1">
    <location>
        <begin position="1"/>
        <end position="25"/>
    </location>
</feature>
<comment type="caution">
    <text evidence="3">The sequence shown here is derived from an EMBL/GenBank/DDBJ whole genome shotgun (WGS) entry which is preliminary data.</text>
</comment>
<sequence>MRCTIKVLLNLALISMLLTYTKVRANDLDFYKYHIGVKTSYLNVNNQTNKPAQNLFLEDFGASLGAFYSGQYNSYMSFAVGIDFIYIEDKLPFSESVRNEFTGELSSKESSIFGKAIYAEGGIFYPFLYQNQLQIGILGGYRYNDLTRTIFRCEQCEEQELYQFENSTYVKPFIKYKFSARFSLQVAYSHYFNEMGFDNSIDLQLTLVKF</sequence>
<evidence type="ECO:0000313" key="2">
    <source>
        <dbReference type="EMBL" id="TMP45935.1"/>
    </source>
</evidence>
<evidence type="ECO:0000256" key="1">
    <source>
        <dbReference type="SAM" id="SignalP"/>
    </source>
</evidence>
<reference evidence="4 5" key="1">
    <citation type="submission" date="2017-12" db="EMBL/GenBank/DDBJ databases">
        <authorList>
            <person name="Paulsen S."/>
            <person name="Gram L.K."/>
        </authorList>
    </citation>
    <scope>NUCLEOTIDE SEQUENCE [LARGE SCALE GENOMIC DNA]</scope>
    <source>
        <strain evidence="3 5">S2231</strain>
        <strain evidence="2 4">S2233</strain>
    </source>
</reference>
<organism evidence="3 5">
    <name type="scientific">Pseudoalteromonas citrea</name>
    <dbReference type="NCBI Taxonomy" id="43655"/>
    <lineage>
        <taxon>Bacteria</taxon>
        <taxon>Pseudomonadati</taxon>
        <taxon>Pseudomonadota</taxon>
        <taxon>Gammaproteobacteria</taxon>
        <taxon>Alteromonadales</taxon>
        <taxon>Pseudoalteromonadaceae</taxon>
        <taxon>Pseudoalteromonas</taxon>
    </lineage>
</organism>
<proteinExistence type="predicted"/>
<keyword evidence="4" id="KW-1185">Reference proteome</keyword>
<name>A0A5S3XM95_9GAMM</name>
<reference evidence="3" key="3">
    <citation type="submission" date="2019-09" db="EMBL/GenBank/DDBJ databases">
        <title>Co-occurence of chitin degradation, pigmentation and bioactivity in marine Pseudoalteromonas.</title>
        <authorList>
            <person name="Sonnenschein E.C."/>
            <person name="Bech P.K."/>
        </authorList>
    </citation>
    <scope>NUCLEOTIDE SEQUENCE</scope>
    <source>
        <strain evidence="3">S2231</strain>
        <strain evidence="2">S2233</strain>
    </source>
</reference>
<dbReference type="Proteomes" id="UP000305730">
    <property type="component" value="Unassembled WGS sequence"/>
</dbReference>
<dbReference type="Proteomes" id="UP000307706">
    <property type="component" value="Unassembled WGS sequence"/>
</dbReference>
<evidence type="ECO:0000313" key="3">
    <source>
        <dbReference type="EMBL" id="TMP57091.1"/>
    </source>
</evidence>
<dbReference type="AlphaFoldDB" id="A0A5S3XM95"/>
<protein>
    <recommendedName>
        <fullName evidence="6">Outer membrane protein beta-barrel domain-containing protein</fullName>
    </recommendedName>
</protein>
<dbReference type="EMBL" id="PNCK01000012">
    <property type="protein sequence ID" value="TMP45935.1"/>
    <property type="molecule type" value="Genomic_DNA"/>
</dbReference>
<dbReference type="RefSeq" id="WP_138594878.1">
    <property type="nucleotide sequence ID" value="NZ_PNCK01000012.1"/>
</dbReference>
<reference evidence="4 5" key="2">
    <citation type="submission" date="2019-06" db="EMBL/GenBank/DDBJ databases">
        <title>Co-occurence of chitin degradation, pigmentation and bioactivity in marine Pseudoalteromonas.</title>
        <authorList>
            <person name="Sonnenschein E.C."/>
            <person name="Bech P.K."/>
        </authorList>
    </citation>
    <scope>NUCLEOTIDE SEQUENCE [LARGE SCALE GENOMIC DNA]</scope>
    <source>
        <strain evidence="5">S2231</strain>
        <strain evidence="4">S2233</strain>
    </source>
</reference>
<accession>A0A5S3XM95</accession>